<organism evidence="16 17">
    <name type="scientific">Peptidiphaga gingivicola</name>
    <dbReference type="NCBI Taxonomy" id="2741497"/>
    <lineage>
        <taxon>Bacteria</taxon>
        <taxon>Bacillati</taxon>
        <taxon>Actinomycetota</taxon>
        <taxon>Actinomycetes</taxon>
        <taxon>Actinomycetales</taxon>
        <taxon>Actinomycetaceae</taxon>
        <taxon>Peptidiphaga</taxon>
    </lineage>
</organism>
<accession>A0A179B2L2</accession>
<comment type="function">
    <text evidence="1">Catalyzes the reversible oxidation of 3-phospho-D-glycerate to 3-phosphonooxypyruvate, the first step of the phosphorylated L-serine biosynthesis pathway. Also catalyzes the reversible oxidation of 2-hydroxyglutarate to 2-oxoglutarate.</text>
</comment>
<dbReference type="GO" id="GO:0004617">
    <property type="term" value="F:phosphoglycerate dehydrogenase activity"/>
    <property type="evidence" value="ECO:0007669"/>
    <property type="project" value="UniProtKB-EC"/>
</dbReference>
<dbReference type="PANTHER" id="PTHR42789:SF1">
    <property type="entry name" value="D-ISOMER SPECIFIC 2-HYDROXYACID DEHYDROGENASE FAMILY PROTEIN (AFU_ORTHOLOGUE AFUA_6G10090)"/>
    <property type="match status" value="1"/>
</dbReference>
<dbReference type="Proteomes" id="UP000078368">
    <property type="component" value="Unassembled WGS sequence"/>
</dbReference>
<dbReference type="InterPro" id="IPR029753">
    <property type="entry name" value="D-isomer_DH_CS"/>
</dbReference>
<dbReference type="AlphaFoldDB" id="A0A179B2L2"/>
<dbReference type="CDD" id="cd12176">
    <property type="entry name" value="PGDH_3"/>
    <property type="match status" value="1"/>
</dbReference>
<comment type="catalytic activity">
    <reaction evidence="13">
        <text>(2R)-3-phosphoglycerate + NAD(+) = 3-phosphooxypyruvate + NADH + H(+)</text>
        <dbReference type="Rhea" id="RHEA:12641"/>
        <dbReference type="ChEBI" id="CHEBI:15378"/>
        <dbReference type="ChEBI" id="CHEBI:18110"/>
        <dbReference type="ChEBI" id="CHEBI:57540"/>
        <dbReference type="ChEBI" id="CHEBI:57945"/>
        <dbReference type="ChEBI" id="CHEBI:58272"/>
        <dbReference type="EC" id="1.1.1.95"/>
    </reaction>
</comment>
<dbReference type="Pfam" id="PF22629">
    <property type="entry name" value="ACT_AHAS_ss"/>
    <property type="match status" value="1"/>
</dbReference>
<name>A0A179B2L2_9ACTO</name>
<keyword evidence="7" id="KW-0028">Amino-acid biosynthesis</keyword>
<evidence type="ECO:0000256" key="8">
    <source>
        <dbReference type="ARBA" id="ARBA00023002"/>
    </source>
</evidence>
<evidence type="ECO:0000256" key="1">
    <source>
        <dbReference type="ARBA" id="ARBA00003800"/>
    </source>
</evidence>
<dbReference type="InterPro" id="IPR054480">
    <property type="entry name" value="AHAS_small-like_ACT"/>
</dbReference>
<proteinExistence type="inferred from homology"/>
<dbReference type="CDD" id="cd04901">
    <property type="entry name" value="ACT_3PGDH"/>
    <property type="match status" value="1"/>
</dbReference>
<dbReference type="PROSITE" id="PS51671">
    <property type="entry name" value="ACT"/>
    <property type="match status" value="1"/>
</dbReference>
<evidence type="ECO:0000259" key="15">
    <source>
        <dbReference type="PROSITE" id="PS51671"/>
    </source>
</evidence>
<evidence type="ECO:0000256" key="10">
    <source>
        <dbReference type="ARBA" id="ARBA00023299"/>
    </source>
</evidence>
<dbReference type="PROSITE" id="PS00065">
    <property type="entry name" value="D_2_HYDROXYACID_DH_1"/>
    <property type="match status" value="1"/>
</dbReference>
<keyword evidence="10" id="KW-0718">Serine biosynthesis</keyword>
<comment type="pathway">
    <text evidence="2">Amino-acid biosynthesis; L-serine biosynthesis; L-serine from 3-phospho-D-glycerate: step 1/3.</text>
</comment>
<evidence type="ECO:0000256" key="13">
    <source>
        <dbReference type="ARBA" id="ARBA00048731"/>
    </source>
</evidence>
<dbReference type="Gene3D" id="3.40.50.720">
    <property type="entry name" value="NAD(P)-binding Rossmann-like Domain"/>
    <property type="match status" value="2"/>
</dbReference>
<evidence type="ECO:0000256" key="9">
    <source>
        <dbReference type="ARBA" id="ARBA00023027"/>
    </source>
</evidence>
<sequence length="402" mass="42662">MPRVLLLESPHASADSVFAKYGIEVRRVSGALQGNELIEALSDVDMVGIRSKTNLTREVLDANPHLTAIGAFCIGTNQIDVSAANEAGIAVFNAPYANTRSVVELAIAEAIALTRHLTDKNNALQAGVWEKNASGAHEVRGKTLGIVGYGSIGTQLGIIAEALGMSVLFYDVAERLAIGNAVRMRSLSQLLERADIVSIHIDGRASNAGFFGRDRVMAMKEGAILINLSRGSVVDLEAVRERLTDGSLSGAGIDVFPREPNANGDPFSCSLAGLDNVILTPHIGGSTIEAQESIGSFVAEKLVSYWRKGLTGLSVNMPEVDASPAPSARHRVTWIHSNTPGALAHVNSIFAAAHANIDAQTLVTSGEIGYMVTDLASELPESALTELSELDQSIRLRVLHRD</sequence>
<comment type="caution">
    <text evidence="16">The sequence shown here is derived from an EMBL/GenBank/DDBJ whole genome shotgun (WGS) entry which is preliminary data.</text>
</comment>
<evidence type="ECO:0000256" key="7">
    <source>
        <dbReference type="ARBA" id="ARBA00022605"/>
    </source>
</evidence>
<feature type="domain" description="ACT" evidence="15">
    <location>
        <begin position="331"/>
        <end position="401"/>
    </location>
</feature>
<dbReference type="Pfam" id="PF00389">
    <property type="entry name" value="2-Hacid_dh"/>
    <property type="match status" value="1"/>
</dbReference>
<protein>
    <recommendedName>
        <fullName evidence="6">D-3-phosphoglycerate dehydrogenase</fullName>
        <ecNumber evidence="4">1.1.1.399</ecNumber>
        <ecNumber evidence="5">1.1.1.95</ecNumber>
    </recommendedName>
    <alternativeName>
        <fullName evidence="11">2-oxoglutarate reductase</fullName>
    </alternativeName>
</protein>
<keyword evidence="17" id="KW-1185">Reference proteome</keyword>
<dbReference type="InterPro" id="IPR036291">
    <property type="entry name" value="NAD(P)-bd_dom_sf"/>
</dbReference>
<dbReference type="FunFam" id="3.40.50.720:FF:000041">
    <property type="entry name" value="D-3-phosphoglycerate dehydrogenase"/>
    <property type="match status" value="1"/>
</dbReference>
<dbReference type="GO" id="GO:0006564">
    <property type="term" value="P:L-serine biosynthetic process"/>
    <property type="evidence" value="ECO:0007669"/>
    <property type="project" value="UniProtKB-KW"/>
</dbReference>
<evidence type="ECO:0000256" key="6">
    <source>
        <dbReference type="ARBA" id="ARBA00021582"/>
    </source>
</evidence>
<dbReference type="InterPro" id="IPR006140">
    <property type="entry name" value="D-isomer_DH_NAD-bd"/>
</dbReference>
<dbReference type="SUPFAM" id="SSF52283">
    <property type="entry name" value="Formate/glycerate dehydrogenase catalytic domain-like"/>
    <property type="match status" value="1"/>
</dbReference>
<evidence type="ECO:0000256" key="5">
    <source>
        <dbReference type="ARBA" id="ARBA00013143"/>
    </source>
</evidence>
<dbReference type="UniPathway" id="UPA00135">
    <property type="reaction ID" value="UER00196"/>
</dbReference>
<dbReference type="PROSITE" id="PS00671">
    <property type="entry name" value="D_2_HYDROXYACID_DH_3"/>
    <property type="match status" value="1"/>
</dbReference>
<evidence type="ECO:0000313" key="16">
    <source>
        <dbReference type="EMBL" id="OAP85311.1"/>
    </source>
</evidence>
<dbReference type="GO" id="GO:0047545">
    <property type="term" value="F:(S)-2-hydroxyglutarate dehydrogenase activity"/>
    <property type="evidence" value="ECO:0007669"/>
    <property type="project" value="UniProtKB-ARBA"/>
</dbReference>
<reference evidence="16 17" key="1">
    <citation type="submission" date="2016-04" db="EMBL/GenBank/DDBJ databases">
        <title>Peptidophaga gingivicola gen. nov., sp. nov., isolated from human subgingival plaque.</title>
        <authorList>
            <person name="Beall C.J."/>
            <person name="Mokrzan E.M."/>
            <person name="Griffen A.L."/>
            <person name="Leys E.J."/>
        </authorList>
    </citation>
    <scope>NUCLEOTIDE SEQUENCE [LARGE SCALE GENOMIC DNA]</scope>
    <source>
        <strain evidence="16 17">BA112</strain>
    </source>
</reference>
<comment type="similarity">
    <text evidence="3 14">Belongs to the D-isomer specific 2-hydroxyacid dehydrogenase family.</text>
</comment>
<evidence type="ECO:0000256" key="14">
    <source>
        <dbReference type="RuleBase" id="RU003719"/>
    </source>
</evidence>
<dbReference type="Gene3D" id="3.30.70.260">
    <property type="match status" value="1"/>
</dbReference>
<dbReference type="SUPFAM" id="SSF51735">
    <property type="entry name" value="NAD(P)-binding Rossmann-fold domains"/>
    <property type="match status" value="1"/>
</dbReference>
<dbReference type="InterPro" id="IPR029752">
    <property type="entry name" value="D-isomer_DH_CS1"/>
</dbReference>
<keyword evidence="9" id="KW-0520">NAD</keyword>
<evidence type="ECO:0000313" key="17">
    <source>
        <dbReference type="Proteomes" id="UP000078368"/>
    </source>
</evidence>
<dbReference type="EC" id="1.1.1.399" evidence="4"/>
<dbReference type="InterPro" id="IPR006139">
    <property type="entry name" value="D-isomer_2_OHA_DH_cat_dom"/>
</dbReference>
<dbReference type="STRING" id="1823756.A4H34_09405"/>
<dbReference type="InterPro" id="IPR045865">
    <property type="entry name" value="ACT-like_dom_sf"/>
</dbReference>
<keyword evidence="8 14" id="KW-0560">Oxidoreductase</keyword>
<dbReference type="Pfam" id="PF02826">
    <property type="entry name" value="2-Hacid_dh_C"/>
    <property type="match status" value="1"/>
</dbReference>
<evidence type="ECO:0000256" key="12">
    <source>
        <dbReference type="ARBA" id="ARBA00048126"/>
    </source>
</evidence>
<gene>
    <name evidence="16" type="ORF">A4H34_09405</name>
</gene>
<dbReference type="OrthoDB" id="9793626at2"/>
<evidence type="ECO:0000256" key="4">
    <source>
        <dbReference type="ARBA" id="ARBA00013001"/>
    </source>
</evidence>
<dbReference type="GO" id="GO:0051287">
    <property type="term" value="F:NAD binding"/>
    <property type="evidence" value="ECO:0007669"/>
    <property type="project" value="InterPro"/>
</dbReference>
<dbReference type="EC" id="1.1.1.95" evidence="5"/>
<evidence type="ECO:0000256" key="3">
    <source>
        <dbReference type="ARBA" id="ARBA00005854"/>
    </source>
</evidence>
<dbReference type="EMBL" id="LVZK01000003">
    <property type="protein sequence ID" value="OAP85311.1"/>
    <property type="molecule type" value="Genomic_DNA"/>
</dbReference>
<dbReference type="InterPro" id="IPR002912">
    <property type="entry name" value="ACT_dom"/>
</dbReference>
<evidence type="ECO:0000256" key="11">
    <source>
        <dbReference type="ARBA" id="ARBA00030455"/>
    </source>
</evidence>
<dbReference type="RefSeq" id="WP_064231919.1">
    <property type="nucleotide sequence ID" value="NZ_LVZK01000003.1"/>
</dbReference>
<dbReference type="PANTHER" id="PTHR42789">
    <property type="entry name" value="D-ISOMER SPECIFIC 2-HYDROXYACID DEHYDROGENASE FAMILY PROTEIN (AFU_ORTHOLOGUE AFUA_6G10090)"/>
    <property type="match status" value="1"/>
</dbReference>
<evidence type="ECO:0000256" key="2">
    <source>
        <dbReference type="ARBA" id="ARBA00005216"/>
    </source>
</evidence>
<dbReference type="SUPFAM" id="SSF55021">
    <property type="entry name" value="ACT-like"/>
    <property type="match status" value="1"/>
</dbReference>
<comment type="catalytic activity">
    <reaction evidence="12">
        <text>(R)-2-hydroxyglutarate + NAD(+) = 2-oxoglutarate + NADH + H(+)</text>
        <dbReference type="Rhea" id="RHEA:49612"/>
        <dbReference type="ChEBI" id="CHEBI:15378"/>
        <dbReference type="ChEBI" id="CHEBI:15801"/>
        <dbReference type="ChEBI" id="CHEBI:16810"/>
        <dbReference type="ChEBI" id="CHEBI:57540"/>
        <dbReference type="ChEBI" id="CHEBI:57945"/>
        <dbReference type="EC" id="1.1.1.399"/>
    </reaction>
</comment>
<dbReference type="NCBIfam" id="NF008759">
    <property type="entry name" value="PRK11790.1"/>
    <property type="match status" value="1"/>
</dbReference>
<dbReference type="InterPro" id="IPR050857">
    <property type="entry name" value="D-2-hydroxyacid_DH"/>
</dbReference>